<dbReference type="EMBL" id="BTSY01000006">
    <property type="protein sequence ID" value="GMT31225.1"/>
    <property type="molecule type" value="Genomic_DNA"/>
</dbReference>
<evidence type="ECO:0000313" key="3">
    <source>
        <dbReference type="Proteomes" id="UP001432322"/>
    </source>
</evidence>
<keyword evidence="1" id="KW-0732">Signal</keyword>
<feature type="signal peptide" evidence="1">
    <location>
        <begin position="1"/>
        <end position="33"/>
    </location>
</feature>
<dbReference type="Proteomes" id="UP001432322">
    <property type="component" value="Unassembled WGS sequence"/>
</dbReference>
<feature type="non-terminal residue" evidence="2">
    <location>
        <position position="1"/>
    </location>
</feature>
<evidence type="ECO:0000256" key="1">
    <source>
        <dbReference type="SAM" id="SignalP"/>
    </source>
</evidence>
<dbReference type="AlphaFoldDB" id="A0AAV5WKZ7"/>
<accession>A0AAV5WKZ7</accession>
<gene>
    <name evidence="2" type="ORF">PFISCL1PPCAC_22522</name>
</gene>
<proteinExistence type="predicted"/>
<feature type="chain" id="PRO_5043809089" evidence="1">
    <location>
        <begin position="34"/>
        <end position="384"/>
    </location>
</feature>
<reference evidence="2" key="1">
    <citation type="submission" date="2023-10" db="EMBL/GenBank/DDBJ databases">
        <title>Genome assembly of Pristionchus species.</title>
        <authorList>
            <person name="Yoshida K."/>
            <person name="Sommer R.J."/>
        </authorList>
    </citation>
    <scope>NUCLEOTIDE SEQUENCE</scope>
    <source>
        <strain evidence="2">RS5133</strain>
    </source>
</reference>
<name>A0AAV5WKZ7_9BILA</name>
<evidence type="ECO:0000313" key="2">
    <source>
        <dbReference type="EMBL" id="GMT31225.1"/>
    </source>
</evidence>
<comment type="caution">
    <text evidence="2">The sequence shown here is derived from an EMBL/GenBank/DDBJ whole genome shotgun (WGS) entry which is preliminary data.</text>
</comment>
<protein>
    <submittedName>
        <fullName evidence="2">Uncharacterized protein</fullName>
    </submittedName>
</protein>
<organism evidence="2 3">
    <name type="scientific">Pristionchus fissidentatus</name>
    <dbReference type="NCBI Taxonomy" id="1538716"/>
    <lineage>
        <taxon>Eukaryota</taxon>
        <taxon>Metazoa</taxon>
        <taxon>Ecdysozoa</taxon>
        <taxon>Nematoda</taxon>
        <taxon>Chromadorea</taxon>
        <taxon>Rhabditida</taxon>
        <taxon>Rhabditina</taxon>
        <taxon>Diplogasteromorpha</taxon>
        <taxon>Diplogasteroidea</taxon>
        <taxon>Neodiplogasteridae</taxon>
        <taxon>Pristionchus</taxon>
    </lineage>
</organism>
<sequence length="384" mass="40714">ASRSTQIVPQGARDMVPLSALALLSALFASALARVTFPSAELLDTVDLKQKITASFKCAKGCRVYSPTKNANIVIVDGAGVEGKSLFDLANSATPVELPAGANYMLKNKGLGDPKFVFYAVEKGAANYNTKVTYVDAAGSHQVTVSTDTMLSVLSDSGIIRVFNFAGDYSRDLPSVYATGFDSIAACRPVYTASSARTVVNTLVPVAGPIATINMKSNFGKKSFTVSGSSMFSQDLSVDASAVFVSPGYVGCQSTGDSLYTLVTPLLNSIDQMFSRTDTNGLKLQVSADYKIANQADALQVSVNDKTEKLYGKNTYSKSYDGTSFKVKVAWTRKDGSTDRFAMQVDMWQKGGNAAPGVSTSTQAGSSLSFFLSTALAGIFYMVR</sequence>
<keyword evidence="3" id="KW-1185">Reference proteome</keyword>